<reference evidence="1 2" key="1">
    <citation type="submission" date="2021-06" db="EMBL/GenBank/DDBJ databases">
        <title>Caerostris extrusa draft genome.</title>
        <authorList>
            <person name="Kono N."/>
            <person name="Arakawa K."/>
        </authorList>
    </citation>
    <scope>NUCLEOTIDE SEQUENCE [LARGE SCALE GENOMIC DNA]</scope>
</reference>
<gene>
    <name evidence="1" type="ORF">CEXT_699721</name>
</gene>
<name>A0AAV4T7M5_CAEEX</name>
<proteinExistence type="predicted"/>
<keyword evidence="2" id="KW-1185">Reference proteome</keyword>
<accession>A0AAV4T7M5</accession>
<dbReference type="AlphaFoldDB" id="A0AAV4T7M5"/>
<sequence length="104" mass="11813">MKPCRLCLGTVVEDPWRNLFEVIPQVLEFNPVSLLRLPAVLFRARRTAMSCWRISGPFCDGACARPTRLDNFRLILRSVTEHHRKHHHGDFVPGTPRPGAVDGV</sequence>
<evidence type="ECO:0000313" key="1">
    <source>
        <dbReference type="EMBL" id="GIY42285.1"/>
    </source>
</evidence>
<dbReference type="EMBL" id="BPLR01010826">
    <property type="protein sequence ID" value="GIY42285.1"/>
    <property type="molecule type" value="Genomic_DNA"/>
</dbReference>
<organism evidence="1 2">
    <name type="scientific">Caerostris extrusa</name>
    <name type="common">Bark spider</name>
    <name type="synonym">Caerostris bankana</name>
    <dbReference type="NCBI Taxonomy" id="172846"/>
    <lineage>
        <taxon>Eukaryota</taxon>
        <taxon>Metazoa</taxon>
        <taxon>Ecdysozoa</taxon>
        <taxon>Arthropoda</taxon>
        <taxon>Chelicerata</taxon>
        <taxon>Arachnida</taxon>
        <taxon>Araneae</taxon>
        <taxon>Araneomorphae</taxon>
        <taxon>Entelegynae</taxon>
        <taxon>Araneoidea</taxon>
        <taxon>Araneidae</taxon>
        <taxon>Caerostris</taxon>
    </lineage>
</organism>
<protein>
    <submittedName>
        <fullName evidence="1">Uncharacterized protein</fullName>
    </submittedName>
</protein>
<dbReference type="Proteomes" id="UP001054945">
    <property type="component" value="Unassembled WGS sequence"/>
</dbReference>
<evidence type="ECO:0000313" key="2">
    <source>
        <dbReference type="Proteomes" id="UP001054945"/>
    </source>
</evidence>
<comment type="caution">
    <text evidence="1">The sequence shown here is derived from an EMBL/GenBank/DDBJ whole genome shotgun (WGS) entry which is preliminary data.</text>
</comment>